<sequence length="174" mass="18572">MSLLHTTTPYRRDQLSPLRVPVTLPLVEVHVDTDGVLSILINREPYVTDRPLMRDDLRQALTRIADDLQSPVKVEIHEQGETVFTDIVIPGVQPDEAPLPNPEFPTILSPGEVAGDGFLPDEDVAVAVVVAHQVASPDGTARLRLPTALLAGRPGIVVLLGRTSGAIAVSGSTA</sequence>
<gene>
    <name evidence="1" type="ORF">NOCA2150030</name>
</gene>
<proteinExistence type="predicted"/>
<accession>A0A2P2BX14</accession>
<reference evidence="1" key="1">
    <citation type="submission" date="2015-08" db="EMBL/GenBank/DDBJ databases">
        <authorList>
            <person name="Babu N.S."/>
            <person name="Beckwith C.J."/>
            <person name="Beseler K.G."/>
            <person name="Brison A."/>
            <person name="Carone J.V."/>
            <person name="Caskin T.P."/>
            <person name="Diamond M."/>
            <person name="Durham M.E."/>
            <person name="Foxe J.M."/>
            <person name="Go M."/>
            <person name="Henderson B.A."/>
            <person name="Jones I.B."/>
            <person name="McGettigan J.A."/>
            <person name="Micheletti S.J."/>
            <person name="Nasrallah M.E."/>
            <person name="Ortiz D."/>
            <person name="Piller C.R."/>
            <person name="Privatt S.R."/>
            <person name="Schneider S.L."/>
            <person name="Sharp S."/>
            <person name="Smith T.C."/>
            <person name="Stanton J.D."/>
            <person name="Ullery H.E."/>
            <person name="Wilson R.J."/>
            <person name="Serrano M.G."/>
            <person name="Buck G."/>
            <person name="Lee V."/>
            <person name="Wang Y."/>
            <person name="Carvalho R."/>
            <person name="Voegtly L."/>
            <person name="Shi R."/>
            <person name="Duckworth R."/>
            <person name="Johnson A."/>
            <person name="Loviza R."/>
            <person name="Walstead R."/>
            <person name="Shah Z."/>
            <person name="Kiflezghi M."/>
            <person name="Wade K."/>
            <person name="Ball S.L."/>
            <person name="Bradley K.W."/>
            <person name="Asai D.J."/>
            <person name="Bowman C.A."/>
            <person name="Russell D.A."/>
            <person name="Pope W.H."/>
            <person name="Jacobs-Sera D."/>
            <person name="Hendrix R.W."/>
            <person name="Hatfull G.F."/>
        </authorList>
    </citation>
    <scope>NUCLEOTIDE SEQUENCE</scope>
</reference>
<evidence type="ECO:0000313" key="1">
    <source>
        <dbReference type="EMBL" id="CUR54288.1"/>
    </source>
</evidence>
<dbReference type="EMBL" id="CZKA01000007">
    <property type="protein sequence ID" value="CUR54288.1"/>
    <property type="molecule type" value="Genomic_DNA"/>
</dbReference>
<protein>
    <submittedName>
        <fullName evidence="1">Uncharacterized protein</fullName>
    </submittedName>
</protein>
<name>A0A2P2BX14_9ZZZZ</name>
<dbReference type="AlphaFoldDB" id="A0A2P2BX14"/>
<organism evidence="1">
    <name type="scientific">metagenome</name>
    <dbReference type="NCBI Taxonomy" id="256318"/>
    <lineage>
        <taxon>unclassified sequences</taxon>
        <taxon>metagenomes</taxon>
    </lineage>
</organism>